<dbReference type="PROSITE" id="PS51450">
    <property type="entry name" value="LRR"/>
    <property type="match status" value="3"/>
</dbReference>
<gene>
    <name evidence="4" type="ORF">ACFPPD_05875</name>
</gene>
<dbReference type="PANTHER" id="PTHR46652">
    <property type="entry name" value="LEUCINE-RICH REPEAT AND IQ DOMAIN-CONTAINING PROTEIN 1-RELATED"/>
    <property type="match status" value="1"/>
</dbReference>
<dbReference type="Gene3D" id="3.80.10.10">
    <property type="entry name" value="Ribonuclease Inhibitor"/>
    <property type="match status" value="1"/>
</dbReference>
<dbReference type="SUPFAM" id="SSF52075">
    <property type="entry name" value="Outer arm dynein light chain 1"/>
    <property type="match status" value="1"/>
</dbReference>
<dbReference type="InterPro" id="IPR036278">
    <property type="entry name" value="Sialidase_sf"/>
</dbReference>
<keyword evidence="2" id="KW-0677">Repeat</keyword>
<keyword evidence="1" id="KW-0433">Leucine-rich repeat</keyword>
<evidence type="ECO:0000256" key="2">
    <source>
        <dbReference type="ARBA" id="ARBA00022737"/>
    </source>
</evidence>
<evidence type="ECO:0000313" key="5">
    <source>
        <dbReference type="Proteomes" id="UP001596105"/>
    </source>
</evidence>
<organism evidence="4 5">
    <name type="scientific">Cohnella suwonensis</name>
    <dbReference type="NCBI Taxonomy" id="696072"/>
    <lineage>
        <taxon>Bacteria</taxon>
        <taxon>Bacillati</taxon>
        <taxon>Bacillota</taxon>
        <taxon>Bacilli</taxon>
        <taxon>Bacillales</taxon>
        <taxon>Paenibacillaceae</taxon>
        <taxon>Cohnella</taxon>
    </lineage>
</organism>
<protein>
    <submittedName>
        <fullName evidence="4">Leucine-rich repeat domain-containing protein</fullName>
    </submittedName>
</protein>
<dbReference type="InterPro" id="IPR001611">
    <property type="entry name" value="Leu-rich_rpt"/>
</dbReference>
<dbReference type="InterPro" id="IPR025875">
    <property type="entry name" value="Leu-rich_rpt_4"/>
</dbReference>
<feature type="chain" id="PRO_5046164015" evidence="3">
    <location>
        <begin position="29"/>
        <end position="834"/>
    </location>
</feature>
<name>A0ABW0LUM2_9BACL</name>
<dbReference type="Proteomes" id="UP001596105">
    <property type="component" value="Unassembled WGS sequence"/>
</dbReference>
<dbReference type="InterPro" id="IPR050836">
    <property type="entry name" value="SDS22/Internalin_LRR"/>
</dbReference>
<sequence>MARYSRYLLVLCAFLLAFAAAPLTPAFAEGVVIEDPALEKAIRESLDKPAGAITEADMAQLNTIFARNSQTDGQLRSLKGLEYAVNLVELDAPGNRIEDLTPLAGLSRLQYLTLSGNNVKDLSPLKSLGKLQLLSVSHNLIEDIGTLSSLQSLTDVEIDDNNVRDLSPLLELSQLRYLRMSENVVDMNDESAKAAIESLKQRNVKFQDDYSKQKAAPSAYTAMDPRFLDWTLEKSHVSFSTRDYAYGDGLYVAVGPGGIAKTSKDGIAWQTNETGYNGDFDVVVYGAGKFLAFGQQQLGSRTTDIWTSSDGVNWTENAQKIVEFAISIRDAAWNGKRFVAVGGNNGEAYIYSSDDGQKWTRQAKGLLETNITGVAWGNGTFVAAGYEGGVAAVSKDGLKWTKSKTKQPNYEQIWSLAYGGGNFVAVGDYTIMLSKDGVKWKYVASKGFWSQIDWVKDRFILLGGDWVNSGKKDDWFRIALSSKDGTKWSDAGLVNKKDPSQVPLYSLYNGKQYVSVTNFGVQTSTDGKSWKQAKRYPISALSLSMGAVGDGKMVLVGGYKDRDSVKISSLASLQRNRAGAWTGSQKQGVYPLYSAVWTGSKFLAVGSKGTMATSKDGVVWQTVASPTTESLYKVLKAGNTYYAVGAKGVILSSKDGAKWTKQKSNATVDINSIEWNGSTFVAVGEAGLILVSQDGVKWTKIYRNFRGDYYDVVWGNGKFAVSTAGLYVNIDTSTVLSSSDGKTWTESSFEDGFTIRGASTGLYGIGFAGDHFIAVGAEGSIFLSPDATHWTKQQVLVTERLNGVVTFEGKVYVVGGSGMILSAELSSLRTSQQK</sequence>
<dbReference type="Pfam" id="PF12799">
    <property type="entry name" value="LRR_4"/>
    <property type="match status" value="1"/>
</dbReference>
<proteinExistence type="predicted"/>
<reference evidence="5" key="1">
    <citation type="journal article" date="2019" name="Int. J. Syst. Evol. Microbiol.">
        <title>The Global Catalogue of Microorganisms (GCM) 10K type strain sequencing project: providing services to taxonomists for standard genome sequencing and annotation.</title>
        <authorList>
            <consortium name="The Broad Institute Genomics Platform"/>
            <consortium name="The Broad Institute Genome Sequencing Center for Infectious Disease"/>
            <person name="Wu L."/>
            <person name="Ma J."/>
        </authorList>
    </citation>
    <scope>NUCLEOTIDE SEQUENCE [LARGE SCALE GENOMIC DNA]</scope>
    <source>
        <strain evidence="5">CCUG 57113</strain>
    </source>
</reference>
<accession>A0ABW0LUM2</accession>
<evidence type="ECO:0000313" key="4">
    <source>
        <dbReference type="EMBL" id="MFC5468241.1"/>
    </source>
</evidence>
<comment type="caution">
    <text evidence="4">The sequence shown here is derived from an EMBL/GenBank/DDBJ whole genome shotgun (WGS) entry which is preliminary data.</text>
</comment>
<dbReference type="InterPro" id="IPR032675">
    <property type="entry name" value="LRR_dom_sf"/>
</dbReference>
<evidence type="ECO:0000256" key="1">
    <source>
        <dbReference type="ARBA" id="ARBA00022614"/>
    </source>
</evidence>
<keyword evidence="3" id="KW-0732">Signal</keyword>
<evidence type="ECO:0000256" key="3">
    <source>
        <dbReference type="SAM" id="SignalP"/>
    </source>
</evidence>
<keyword evidence="5" id="KW-1185">Reference proteome</keyword>
<dbReference type="RefSeq" id="WP_209750221.1">
    <property type="nucleotide sequence ID" value="NZ_JBHSMH010000008.1"/>
</dbReference>
<dbReference type="EMBL" id="JBHSMH010000008">
    <property type="protein sequence ID" value="MFC5468241.1"/>
    <property type="molecule type" value="Genomic_DNA"/>
</dbReference>
<feature type="signal peptide" evidence="3">
    <location>
        <begin position="1"/>
        <end position="28"/>
    </location>
</feature>
<dbReference type="PANTHER" id="PTHR46652:SF3">
    <property type="entry name" value="LEUCINE-RICH REPEAT-CONTAINING PROTEIN 9"/>
    <property type="match status" value="1"/>
</dbReference>
<dbReference type="SUPFAM" id="SSF50939">
    <property type="entry name" value="Sialidases"/>
    <property type="match status" value="3"/>
</dbReference>